<evidence type="ECO:0000313" key="3">
    <source>
        <dbReference type="Proteomes" id="UP000701801"/>
    </source>
</evidence>
<comment type="caution">
    <text evidence="2">The sequence shown here is derived from an EMBL/GenBank/DDBJ whole genome shotgun (WGS) entry which is preliminary data.</text>
</comment>
<organism evidence="2 3">
    <name type="scientific">Hymenoscyphus albidus</name>
    <dbReference type="NCBI Taxonomy" id="595503"/>
    <lineage>
        <taxon>Eukaryota</taxon>
        <taxon>Fungi</taxon>
        <taxon>Dikarya</taxon>
        <taxon>Ascomycota</taxon>
        <taxon>Pezizomycotina</taxon>
        <taxon>Leotiomycetes</taxon>
        <taxon>Helotiales</taxon>
        <taxon>Helotiaceae</taxon>
        <taxon>Hymenoscyphus</taxon>
    </lineage>
</organism>
<dbReference type="Proteomes" id="UP000701801">
    <property type="component" value="Unassembled WGS sequence"/>
</dbReference>
<evidence type="ECO:0000313" key="2">
    <source>
        <dbReference type="EMBL" id="CAG8977143.1"/>
    </source>
</evidence>
<feature type="region of interest" description="Disordered" evidence="1">
    <location>
        <begin position="1"/>
        <end position="40"/>
    </location>
</feature>
<evidence type="ECO:0000256" key="1">
    <source>
        <dbReference type="SAM" id="MobiDB-lite"/>
    </source>
</evidence>
<name>A0A9N9PW43_9HELO</name>
<accession>A0A9N9PW43</accession>
<dbReference type="EMBL" id="CAJVRM010000206">
    <property type="protein sequence ID" value="CAG8977143.1"/>
    <property type="molecule type" value="Genomic_DNA"/>
</dbReference>
<gene>
    <name evidence="2" type="ORF">HYALB_00003364</name>
</gene>
<sequence length="85" mass="9324">MTRGKHTEKSAARIARAKPGLTGPSLDKQKTPKLPLNEMLPRVRKEEIMEDIKDLHVRNTTVSARAPNLASITGNLNDSRAGHGE</sequence>
<keyword evidence="3" id="KW-1185">Reference proteome</keyword>
<reference evidence="2" key="1">
    <citation type="submission" date="2021-07" db="EMBL/GenBank/DDBJ databases">
        <authorList>
            <person name="Durling M."/>
        </authorList>
    </citation>
    <scope>NUCLEOTIDE SEQUENCE</scope>
</reference>
<feature type="compositionally biased region" description="Basic and acidic residues" evidence="1">
    <location>
        <begin position="1"/>
        <end position="11"/>
    </location>
</feature>
<protein>
    <submittedName>
        <fullName evidence="2">Uncharacterized protein</fullName>
    </submittedName>
</protein>
<dbReference type="AlphaFoldDB" id="A0A9N9PW43"/>
<proteinExistence type="predicted"/>